<gene>
    <name evidence="1" type="ORF">acsn021_35830</name>
</gene>
<accession>A0A6S6QZD4</accession>
<sequence>MFGYITIHKPELKMKDYNKYRAYYCGLCRQLKMQHGFKGQFTLSYDMTFLMILLTGLYEPEEVTETFRCPAHPGTKEQRILNIFGKYCADMNLLLTYFNLLDNWKDEKKLVSLTGARLLAGQVKKIKKEYPRQTKAVVTYLKKLEQCETTVESNLDMAAGYTGEMLGELFVFKEDEWADTLRKIGFFLGKFIYLMDAYEDMEKDDKKKSYNPLLLYLNQKKKDNYTMDAEEELESDMQRILKLMMAECSGAFERLPILYNAEILRNILYAGVWTKFDIVHSKRGKQEKNNVRPI</sequence>
<dbReference type="Pfam" id="PF18937">
    <property type="entry name" value="DUF5685"/>
    <property type="match status" value="1"/>
</dbReference>
<evidence type="ECO:0000313" key="2">
    <source>
        <dbReference type="Proteomes" id="UP000515561"/>
    </source>
</evidence>
<dbReference type="AlphaFoldDB" id="A0A6S6QZD4"/>
<organism evidence="1 2">
    <name type="scientific">Anaerocolumna cellulosilytica</name>
    <dbReference type="NCBI Taxonomy" id="433286"/>
    <lineage>
        <taxon>Bacteria</taxon>
        <taxon>Bacillati</taxon>
        <taxon>Bacillota</taxon>
        <taxon>Clostridia</taxon>
        <taxon>Lachnospirales</taxon>
        <taxon>Lachnospiraceae</taxon>
        <taxon>Anaerocolumna</taxon>
    </lineage>
</organism>
<dbReference type="KEGG" id="acel:acsn021_35830"/>
<dbReference type="Proteomes" id="UP000515561">
    <property type="component" value="Chromosome"/>
</dbReference>
<reference evidence="1 2" key="1">
    <citation type="journal article" date="2016" name="Int. J. Syst. Evol. Microbiol.">
        <title>Descriptions of Anaerotaenia torta gen. nov., sp. nov. and Anaerocolumna cellulosilytica gen. nov., sp. nov. isolated from a methanogenic reactor of cattle waste.</title>
        <authorList>
            <person name="Uek A."/>
            <person name="Ohtaki Y."/>
            <person name="Kaku N."/>
            <person name="Ueki K."/>
        </authorList>
    </citation>
    <scope>NUCLEOTIDE SEQUENCE [LARGE SCALE GENOMIC DNA]</scope>
    <source>
        <strain evidence="1 2">SN021</strain>
    </source>
</reference>
<proteinExistence type="predicted"/>
<dbReference type="EMBL" id="AP023367">
    <property type="protein sequence ID" value="BCJ96014.1"/>
    <property type="molecule type" value="Genomic_DNA"/>
</dbReference>
<name>A0A6S6QZD4_9FIRM</name>
<protein>
    <submittedName>
        <fullName evidence="1">Uncharacterized protein</fullName>
    </submittedName>
</protein>
<dbReference type="RefSeq" id="WP_184092397.1">
    <property type="nucleotide sequence ID" value="NZ_AP023367.1"/>
</dbReference>
<dbReference type="InterPro" id="IPR043740">
    <property type="entry name" value="DUF5685"/>
</dbReference>
<keyword evidence="2" id="KW-1185">Reference proteome</keyword>
<evidence type="ECO:0000313" key="1">
    <source>
        <dbReference type="EMBL" id="BCJ96014.1"/>
    </source>
</evidence>